<comment type="caution">
    <text evidence="1">The sequence shown here is derived from an EMBL/GenBank/DDBJ whole genome shotgun (WGS) entry which is preliminary data.</text>
</comment>
<protein>
    <submittedName>
        <fullName evidence="1">Uncharacterized protein</fullName>
    </submittedName>
</protein>
<name>A0A834L475_RHOSS</name>
<evidence type="ECO:0000313" key="3">
    <source>
        <dbReference type="Proteomes" id="UP000626092"/>
    </source>
</evidence>
<keyword evidence="3" id="KW-1185">Reference proteome</keyword>
<sequence length="293" mass="32559">MAAPSDQATIDAFLDVISGVLTAGTLTNPPVPVPQGQAHIAPPVTPANDVREHDNELNAHRRIRDFTVAMNDVETAKAHTIESKRKMFIYADELLKKHTIPIVSPFNVAYVRRLWTDCGWRGHVIYPTEPADFLTQGQAHCTLEEVTDMVRRLNIFPLSTVDLGQYDRQELIATHQTLIVYGYWCAEVDRRLHDMKKQLGRHNIVKPGKSPNPIFNMSLAFGRPPANQFTAVVAAVKSHSQVVTRNRHAVPHSPPWPGFEPTHCTTHGHGDVHGPVALQIVVNVANDDVINGQ</sequence>
<dbReference type="EMBL" id="WJXA01000001">
    <property type="protein sequence ID" value="KAF7153089.1"/>
    <property type="molecule type" value="Genomic_DNA"/>
</dbReference>
<accession>A0A834L475</accession>
<dbReference type="Proteomes" id="UP000626092">
    <property type="component" value="Unassembled WGS sequence"/>
</dbReference>
<evidence type="ECO:0000313" key="2">
    <source>
        <dbReference type="EMBL" id="KAF7153089.1"/>
    </source>
</evidence>
<gene>
    <name evidence="2" type="ORF">RHSIM_Rhsim01G0071000</name>
    <name evidence="1" type="ORF">RHSIM_RhsimUnG0194600</name>
</gene>
<organism evidence="1 3">
    <name type="scientific">Rhododendron simsii</name>
    <name type="common">Sims's rhododendron</name>
    <dbReference type="NCBI Taxonomy" id="118357"/>
    <lineage>
        <taxon>Eukaryota</taxon>
        <taxon>Viridiplantae</taxon>
        <taxon>Streptophyta</taxon>
        <taxon>Embryophyta</taxon>
        <taxon>Tracheophyta</taxon>
        <taxon>Spermatophyta</taxon>
        <taxon>Magnoliopsida</taxon>
        <taxon>eudicotyledons</taxon>
        <taxon>Gunneridae</taxon>
        <taxon>Pentapetalae</taxon>
        <taxon>asterids</taxon>
        <taxon>Ericales</taxon>
        <taxon>Ericaceae</taxon>
        <taxon>Ericoideae</taxon>
        <taxon>Rhodoreae</taxon>
        <taxon>Rhododendron</taxon>
    </lineage>
</organism>
<evidence type="ECO:0000313" key="1">
    <source>
        <dbReference type="EMBL" id="KAF7112775.1"/>
    </source>
</evidence>
<dbReference type="AlphaFoldDB" id="A0A834L475"/>
<proteinExistence type="predicted"/>
<dbReference type="EMBL" id="WJXA01000431">
    <property type="protein sequence ID" value="KAF7112775.1"/>
    <property type="molecule type" value="Genomic_DNA"/>
</dbReference>
<reference evidence="1" key="1">
    <citation type="submission" date="2019-11" db="EMBL/GenBank/DDBJ databases">
        <authorList>
            <person name="Liu Y."/>
            <person name="Hou J."/>
            <person name="Li T.-Q."/>
            <person name="Guan C.-H."/>
            <person name="Wu X."/>
            <person name="Wu H.-Z."/>
            <person name="Ling F."/>
            <person name="Zhang R."/>
            <person name="Shi X.-G."/>
            <person name="Ren J.-P."/>
            <person name="Chen E.-F."/>
            <person name="Sun J.-M."/>
        </authorList>
    </citation>
    <scope>NUCLEOTIDE SEQUENCE</scope>
    <source>
        <strain evidence="1">Adult_tree_wgs_1</strain>
        <tissue evidence="1">Leaves</tissue>
    </source>
</reference>